<dbReference type="Proteomes" id="UP000297454">
    <property type="component" value="Unassembled WGS sequence"/>
</dbReference>
<reference evidence="2 3" key="1">
    <citation type="submission" date="2019-01" db="EMBL/GenBank/DDBJ databases">
        <title>Draft Genome Sequences of Helcococcus ovis Strains Isolated from the Uterus and Vagina of Dairy Cows with Metritis.</title>
        <authorList>
            <person name="Cunha F."/>
            <person name="Jeon S.J."/>
            <person name="Kutzer P."/>
            <person name="Galvao K.N."/>
        </authorList>
    </citation>
    <scope>NUCLEOTIDE SEQUENCE [LARGE SCALE GENOMIC DNA]</scope>
    <source>
        <strain evidence="2 3">KG-37</strain>
    </source>
</reference>
<dbReference type="RefSeq" id="WP_134744000.1">
    <property type="nucleotide sequence ID" value="NZ_CP119761.1"/>
</dbReference>
<accession>A0A4R9C614</accession>
<organism evidence="2 3">
    <name type="scientific">Helcococcus ovis</name>
    <dbReference type="NCBI Taxonomy" id="72026"/>
    <lineage>
        <taxon>Bacteria</taxon>
        <taxon>Bacillati</taxon>
        <taxon>Bacillota</taxon>
        <taxon>Tissierellia</taxon>
        <taxon>Tissierellales</taxon>
        <taxon>Peptoniphilaceae</taxon>
        <taxon>Helcococcus</taxon>
    </lineage>
</organism>
<dbReference type="InterPro" id="IPR045962">
    <property type="entry name" value="DUF6382"/>
</dbReference>
<feature type="domain" description="DUF6382" evidence="1">
    <location>
        <begin position="8"/>
        <end position="130"/>
    </location>
</feature>
<name>A0A4R9C614_9FIRM</name>
<dbReference type="Pfam" id="PF19909">
    <property type="entry name" value="DUF6382"/>
    <property type="match status" value="1"/>
</dbReference>
<dbReference type="AlphaFoldDB" id="A0A4R9C614"/>
<gene>
    <name evidence="2" type="ORF">EQF91_01110</name>
</gene>
<keyword evidence="3" id="KW-1185">Reference proteome</keyword>
<dbReference type="EMBL" id="SCFR01000002">
    <property type="protein sequence ID" value="TFF67533.1"/>
    <property type="molecule type" value="Genomic_DNA"/>
</dbReference>
<sequence length="209" mass="25138">MIKELKNENIKDNIILKMIELNEIENLLKFKIYKNNIEFNIDGKISLEQKFKGQVNDKYFLEIFYKILDALSKLEKYMITSNNIYLNRKEIYLDQDNNVFFMVDLVGKSESDIKDIYQYFMVNVNFDIKNNLNELFRINTYLNSEYYTVNGFKNILEEILKEEILKIDEGISHNESEKEKEDKIDKKLIKKNRIFEGISSYIKKFDKKI</sequence>
<protein>
    <recommendedName>
        <fullName evidence="1">DUF6382 domain-containing protein</fullName>
    </recommendedName>
</protein>
<evidence type="ECO:0000259" key="1">
    <source>
        <dbReference type="Pfam" id="PF19909"/>
    </source>
</evidence>
<comment type="caution">
    <text evidence="2">The sequence shown here is derived from an EMBL/GenBank/DDBJ whole genome shotgun (WGS) entry which is preliminary data.</text>
</comment>
<evidence type="ECO:0000313" key="3">
    <source>
        <dbReference type="Proteomes" id="UP000297454"/>
    </source>
</evidence>
<proteinExistence type="predicted"/>
<evidence type="ECO:0000313" key="2">
    <source>
        <dbReference type="EMBL" id="TFF67533.1"/>
    </source>
</evidence>